<feature type="domain" description="Eukaryotic glycogen debranching enzyme N-terminal" evidence="2">
    <location>
        <begin position="73"/>
        <end position="163"/>
    </location>
</feature>
<dbReference type="PANTHER" id="PTHR10569:SF2">
    <property type="entry name" value="GLYCOGEN DEBRANCHING ENZYME"/>
    <property type="match status" value="1"/>
</dbReference>
<dbReference type="CDD" id="cd11327">
    <property type="entry name" value="AmyAc_Glg_debranch_2"/>
    <property type="match status" value="1"/>
</dbReference>
<feature type="domain" description="Glycogen debranching enzyme C-terminal" evidence="1">
    <location>
        <begin position="1571"/>
        <end position="1779"/>
    </location>
</feature>
<dbReference type="Pfam" id="PF14699">
    <property type="entry name" value="hGDE_N"/>
    <property type="match status" value="1"/>
</dbReference>
<dbReference type="InterPro" id="IPR032792">
    <property type="entry name" value="AGL_glucanoTrfase"/>
</dbReference>
<evidence type="ECO:0008006" key="6">
    <source>
        <dbReference type="Google" id="ProtNLM"/>
    </source>
</evidence>
<evidence type="ECO:0000259" key="4">
    <source>
        <dbReference type="Pfam" id="PF14702"/>
    </source>
</evidence>
<dbReference type="FunFam" id="3.20.20.80:FF:000070">
    <property type="entry name" value="GDB1p Glycogen debranching enzyme"/>
    <property type="match status" value="1"/>
</dbReference>
<feature type="domain" description="Glycogen debranching enzyme glucanotransferase" evidence="3">
    <location>
        <begin position="168"/>
        <end position="553"/>
    </location>
</feature>
<feature type="domain" description="Glycogen debranching enzyme glucanotransferase" evidence="3">
    <location>
        <begin position="604"/>
        <end position="661"/>
    </location>
</feature>
<evidence type="ECO:0000313" key="5">
    <source>
        <dbReference type="EMBL" id="CAD7427053.1"/>
    </source>
</evidence>
<gene>
    <name evidence="5" type="ORF">TMSB3V08_LOCUS3918</name>
</gene>
<accession>A0A7R9E4D9</accession>
<protein>
    <recommendedName>
        <fullName evidence="6">4-alpha-glucanotransferase</fullName>
    </recommendedName>
</protein>
<dbReference type="SUPFAM" id="SSF48208">
    <property type="entry name" value="Six-hairpin glycosidases"/>
    <property type="match status" value="1"/>
</dbReference>
<dbReference type="InterPro" id="IPR010401">
    <property type="entry name" value="AGL/Gdb1"/>
</dbReference>
<dbReference type="InterPro" id="IPR032790">
    <property type="entry name" value="GDE_C"/>
</dbReference>
<dbReference type="Gene3D" id="3.20.20.80">
    <property type="entry name" value="Glycosidases"/>
    <property type="match status" value="2"/>
</dbReference>
<dbReference type="EMBL" id="OB793349">
    <property type="protein sequence ID" value="CAD7427053.1"/>
    <property type="molecule type" value="Genomic_DNA"/>
</dbReference>
<feature type="domain" description="Glycogen debranching enzyme C-terminal" evidence="1">
    <location>
        <begin position="1204"/>
        <end position="1463"/>
    </location>
</feature>
<organism evidence="5">
    <name type="scientific">Timema monikensis</name>
    <dbReference type="NCBI Taxonomy" id="170555"/>
    <lineage>
        <taxon>Eukaryota</taxon>
        <taxon>Metazoa</taxon>
        <taxon>Ecdysozoa</taxon>
        <taxon>Arthropoda</taxon>
        <taxon>Hexapoda</taxon>
        <taxon>Insecta</taxon>
        <taxon>Pterygota</taxon>
        <taxon>Neoptera</taxon>
        <taxon>Polyneoptera</taxon>
        <taxon>Phasmatodea</taxon>
        <taxon>Timematodea</taxon>
        <taxon>Timematoidea</taxon>
        <taxon>Timematidae</taxon>
        <taxon>Timema</taxon>
    </lineage>
</organism>
<dbReference type="GO" id="GO:0005980">
    <property type="term" value="P:glycogen catabolic process"/>
    <property type="evidence" value="ECO:0007669"/>
    <property type="project" value="InterPro"/>
</dbReference>
<dbReference type="PANTHER" id="PTHR10569">
    <property type="entry name" value="GLYCOGEN DEBRANCHING ENZYME"/>
    <property type="match status" value="1"/>
</dbReference>
<sequence>MAVAMYGRMIVESVYKVVTFLAAVVKQVCCSCDGTSIKMALNESEAGQVRVLTLNDGEHSDGTLHRVQKGWLLRFCLGPSLFGRRAILYVNHPDEGQEFTRNTYRQVPWQYNSENSANDTTAAFAQVKLRVSGAFHYYFVYDGSDCAGPQGSGFFTVDPELRYGGDETLPLDCIQCQTVLAKSLGLFNSWERKLKVAKESGYNMIHFTPIQVSCSCELGGSNSSYSLSEQLKLNPIFNEGDKIVTIEDIAELITKMKRDWKMVSICDIVLNHTANESEWLKEHPECTYNLINCPYLRPAYLLDAVLHQLTVEVAEGKWEFSGIPVEVNSEDHLTAIRNALFGDFIPQAKIPELFCVDVGHLVSEFYSQARNRVPPVAGSAPEEGVLAIIPDPLYRRLKATVDMDLALRLYNVYRSDCFDEDTRLRRCLEEFKLCLEKLNKEILDKIQDHLQAAVENSIAGIRYFRVQSDGPCLKQVSLKNPLVPRYFTEPDTVSDIAQRDRLMYTPEACLVMAHNGWVMSDDPLRNFAASDSNVYLRRELIAWGDSVKLRYHQYLQVNTNNTLFGDRVVIRAVLTDQIADDGEIEDHISLGCTEDWLTLFSPCRYGNKPEDCPFLWKHMLEYVEQTARTFDGIRLDNCHSTPIAVAEYLLDAARRIRPDLYVAAELFTNSDQKDNIFVNRLGITSLIREAMSAWDSHEEGRLVYRYGGEPVGAFFQPALRPLVPSVAHALFLDLTHDNPSPVDKRSVFDLLPSAALVAMACCATGSNRGYDELVPHHIHVVDETRYYTEWADEPGSPLTVGYHSGIISAKRALNNLHFMLGASGYNQVSYLPPSLTTSEIAAELRNRLLLQVFVDQVDADIVAVTRHCPGTHQSVILVAYTAFTHPDPEYRRDYVKPLRVEGTVDEVILEATLKHRSGPRYSRPEGFQKNGVVINGLEDYVLELREHLKLSESRMLRSGESGDSDLTQLEWTDFQPGSIVAILVSLHDKVKPALSLLRELVSSFTHRVVPSHGELREVISRLDLSDLNKALYRCAEEEREEGQGAGVYDIPDFGPTVYCGLQGFMSLLSNIRPSNDLGHPMCNNLRQGNWMIDYVWQRLKRNSGTAELGEWLERNLLAVTSVPRYLVPSYFDLVITGAYCLLLDRAWSLMSSFVHEGSSFNRNLALGSVQCGGVVHSAPLPSFSPALAPPVPPIHVTSSGEQIPACVTLSAGLPHFSTGYMRNWGRDTFISLRGLFILTGRYQEARYHILGYAGCLRHGLIPNLLDGGRKSRFNCRDAVWWWLYCVQSYVEEVPEGLAILQDKVSRIFPQDDSPPQPPGTVDQPLADVIQEALTVHFQGLCFRERNAGREIDAHMTDRGFNNQIGVHPDTGSVRFGYLTSFDICQDGVRYLCVCYLSHAGFAGFVFGGNTYNCGTWMDKMGSSEKAGLRGKPATPRDGSAVELVGLSKRSLKWLATLHEEGKFPHGSVTRGKRDGEAGFKYPSKLRGIDGSNLNFHFGEGKGGFIYKFEILEDLKDLHMKLRQAWHAGSGNSIDPRPQAGKLNKCKKKVHPSNQFQISALSTVFFPNKGSRMTWTYRQWEQKIASSFEPVFFVSVHPSNKEPRPDLIHHRGIYKDTHGSGQPWADYQLRCNFPIAMVAAPEMFDPQHAWTALQKAEESLLGPLGMRTLDPEDWAYNGFYDNSNDSDDPKVAHGYNYHQGPEWVWPIGFFLRARLHFARVVGGESELRRVVAHTRSLLARHFTELQNSPWRGLPELTNKDGAYCKDSCRTQAWSMACLLEVGQDCV</sequence>
<dbReference type="GO" id="GO:0004134">
    <property type="term" value="F:4-alpha-glucanotransferase activity"/>
    <property type="evidence" value="ECO:0007669"/>
    <property type="project" value="InterPro"/>
</dbReference>
<feature type="domain" description="Glycogen debranching enzyme central" evidence="4">
    <location>
        <begin position="805"/>
        <end position="1099"/>
    </location>
</feature>
<dbReference type="SUPFAM" id="SSF51445">
    <property type="entry name" value="(Trans)glycosidases"/>
    <property type="match status" value="1"/>
</dbReference>
<evidence type="ECO:0000259" key="2">
    <source>
        <dbReference type="Pfam" id="PF14699"/>
    </source>
</evidence>
<dbReference type="InterPro" id="IPR008928">
    <property type="entry name" value="6-hairpin_glycosidase_sf"/>
</dbReference>
<dbReference type="InterPro" id="IPR032788">
    <property type="entry name" value="AGL_central"/>
</dbReference>
<evidence type="ECO:0000259" key="3">
    <source>
        <dbReference type="Pfam" id="PF14701"/>
    </source>
</evidence>
<dbReference type="GO" id="GO:0004135">
    <property type="term" value="F:amylo-alpha-1,6-glucosidase activity"/>
    <property type="evidence" value="ECO:0007669"/>
    <property type="project" value="InterPro"/>
</dbReference>
<reference evidence="5" key="1">
    <citation type="submission" date="2020-11" db="EMBL/GenBank/DDBJ databases">
        <authorList>
            <person name="Tran Van P."/>
        </authorList>
    </citation>
    <scope>NUCLEOTIDE SEQUENCE</scope>
</reference>
<dbReference type="Pfam" id="PF14701">
    <property type="entry name" value="hDGE_amylase"/>
    <property type="match status" value="2"/>
</dbReference>
<dbReference type="InterPro" id="IPR029436">
    <property type="entry name" value="AGL_euk_N"/>
</dbReference>
<name>A0A7R9E4D9_9NEOP</name>
<dbReference type="Pfam" id="PF14702">
    <property type="entry name" value="hGDE_central"/>
    <property type="match status" value="1"/>
</dbReference>
<dbReference type="Pfam" id="PF06202">
    <property type="entry name" value="GDE_C"/>
    <property type="match status" value="2"/>
</dbReference>
<proteinExistence type="predicted"/>
<dbReference type="InterPro" id="IPR017853">
    <property type="entry name" value="GH"/>
</dbReference>
<evidence type="ECO:0000259" key="1">
    <source>
        <dbReference type="Pfam" id="PF06202"/>
    </source>
</evidence>